<dbReference type="InterPro" id="IPR016181">
    <property type="entry name" value="Acyl_CoA_acyltransferase"/>
</dbReference>
<accession>A0ABS3SVT5</accession>
<dbReference type="PANTHER" id="PTHR43792">
    <property type="entry name" value="GNAT FAMILY, PUTATIVE (AFU_ORTHOLOGUE AFUA_3G00765)-RELATED-RELATED"/>
    <property type="match status" value="1"/>
</dbReference>
<feature type="domain" description="N-acetyltransferase" evidence="1">
    <location>
        <begin position="9"/>
        <end position="171"/>
    </location>
</feature>
<dbReference type="Pfam" id="PF13302">
    <property type="entry name" value="Acetyltransf_3"/>
    <property type="match status" value="1"/>
</dbReference>
<evidence type="ECO:0000313" key="3">
    <source>
        <dbReference type="Proteomes" id="UP000681315"/>
    </source>
</evidence>
<sequence>MQIFETKRLLVRSLKSRDKKNFIELLSDPKIIDPIPQSRFSETQILDKFSENLNLKLSDLHRERYTCGIFEKENPEMIGLCLFLTNDENDKELGYRFRSNYWGKGYGTEVTLGMIDHYFNTLNAEKVAADVNIENIGSSKILEKFMKPVKEFFNHERNCKVRRYIIEKNDWVQ</sequence>
<dbReference type="PROSITE" id="PS51186">
    <property type="entry name" value="GNAT"/>
    <property type="match status" value="1"/>
</dbReference>
<dbReference type="PANTHER" id="PTHR43792:SF16">
    <property type="entry name" value="N-ACETYLTRANSFERASE DOMAIN-CONTAINING PROTEIN"/>
    <property type="match status" value="1"/>
</dbReference>
<dbReference type="Gene3D" id="3.40.630.30">
    <property type="match status" value="1"/>
</dbReference>
<evidence type="ECO:0000313" key="2">
    <source>
        <dbReference type="EMBL" id="MBO3099872.1"/>
    </source>
</evidence>
<dbReference type="Proteomes" id="UP000681315">
    <property type="component" value="Unassembled WGS sequence"/>
</dbReference>
<keyword evidence="3" id="KW-1185">Reference proteome</keyword>
<name>A0ABS3SVT5_9FLAO</name>
<comment type="caution">
    <text evidence="2">The sequence shown here is derived from an EMBL/GenBank/DDBJ whole genome shotgun (WGS) entry which is preliminary data.</text>
</comment>
<dbReference type="SUPFAM" id="SSF55729">
    <property type="entry name" value="Acyl-CoA N-acyltransferases (Nat)"/>
    <property type="match status" value="1"/>
</dbReference>
<protein>
    <submittedName>
        <fullName evidence="2">GNAT family N-acetyltransferase</fullName>
    </submittedName>
</protein>
<proteinExistence type="predicted"/>
<evidence type="ECO:0000259" key="1">
    <source>
        <dbReference type="PROSITE" id="PS51186"/>
    </source>
</evidence>
<dbReference type="InterPro" id="IPR051531">
    <property type="entry name" value="N-acetyltransferase"/>
</dbReference>
<gene>
    <name evidence="2" type="ORF">J4051_16495</name>
</gene>
<dbReference type="RefSeq" id="WP_208234978.1">
    <property type="nucleotide sequence ID" value="NZ_JAGEVG010000023.1"/>
</dbReference>
<dbReference type="InterPro" id="IPR000182">
    <property type="entry name" value="GNAT_dom"/>
</dbReference>
<reference evidence="2 3" key="1">
    <citation type="submission" date="2021-03" db="EMBL/GenBank/DDBJ databases">
        <title>Gelidibacter sp. nov., isolated from costal sediment.</title>
        <authorList>
            <person name="Lun K.-Y."/>
        </authorList>
    </citation>
    <scope>NUCLEOTIDE SEQUENCE [LARGE SCALE GENOMIC DNA]</scope>
    <source>
        <strain evidence="2 3">DF109</strain>
    </source>
</reference>
<dbReference type="EMBL" id="JAGEVG010000023">
    <property type="protein sequence ID" value="MBO3099872.1"/>
    <property type="molecule type" value="Genomic_DNA"/>
</dbReference>
<organism evidence="2 3">
    <name type="scientific">Gelidibacter pelagius</name>
    <dbReference type="NCBI Taxonomy" id="2819985"/>
    <lineage>
        <taxon>Bacteria</taxon>
        <taxon>Pseudomonadati</taxon>
        <taxon>Bacteroidota</taxon>
        <taxon>Flavobacteriia</taxon>
        <taxon>Flavobacteriales</taxon>
        <taxon>Flavobacteriaceae</taxon>
        <taxon>Gelidibacter</taxon>
    </lineage>
</organism>